<dbReference type="Proteomes" id="UP001194579">
    <property type="component" value="Unassembled WGS sequence"/>
</dbReference>
<name>A0A0H3I7Z9_PECPM</name>
<dbReference type="eggNOG" id="ENOG5031HYS">
    <property type="taxonomic scope" value="Bacteria"/>
</dbReference>
<evidence type="ECO:0000313" key="3">
    <source>
        <dbReference type="EMBL" id="MBI0557401.1"/>
    </source>
</evidence>
<dbReference type="EMBL" id="PSZG01000001">
    <property type="protein sequence ID" value="RKO75976.1"/>
    <property type="molecule type" value="Genomic_DNA"/>
</dbReference>
<keyword evidence="1" id="KW-0472">Membrane</keyword>
<dbReference type="KEGG" id="ppar:A8F97_08770"/>
<feature type="transmembrane region" description="Helical" evidence="1">
    <location>
        <begin position="6"/>
        <end position="25"/>
    </location>
</feature>
<dbReference type="GeneID" id="45849551"/>
<keyword evidence="1" id="KW-0812">Transmembrane</keyword>
<gene>
    <name evidence="2" type="ordered locus">W5S_1961</name>
    <name evidence="4" type="ORF">C5E00_03865</name>
    <name evidence="3" type="ORF">F6Q06_23440</name>
</gene>
<evidence type="ECO:0000313" key="4">
    <source>
        <dbReference type="EMBL" id="RKO75976.1"/>
    </source>
</evidence>
<dbReference type="OrthoDB" id="4244863at2"/>
<keyword evidence="1" id="KW-1133">Transmembrane helix</keyword>
<dbReference type="EMBL" id="WABS01000094">
    <property type="protein sequence ID" value="MBI0557401.1"/>
    <property type="molecule type" value="Genomic_DNA"/>
</dbReference>
<evidence type="ECO:0000313" key="6">
    <source>
        <dbReference type="Proteomes" id="UP000269665"/>
    </source>
</evidence>
<dbReference type="Proteomes" id="UP000008044">
    <property type="component" value="Chromosome"/>
</dbReference>
<reference evidence="4 6" key="3">
    <citation type="journal article" date="2018" name="BMC Genomics">
        <title>High genomic variability in the plant pathogenic bacterium Pectobacterium parmentieri deciphered from de novo assembled complete genomes.</title>
        <authorList>
            <person name="Zoledowska S."/>
            <person name="Motyka-Pomagruk A."/>
            <person name="Sledz W."/>
            <person name="Mengoni A."/>
            <person name="Lojkowska E."/>
        </authorList>
    </citation>
    <scope>NUCLEOTIDE SEQUENCE [LARGE SCALE GENOMIC DNA]</scope>
    <source>
        <strain evidence="4 6">IFB5626</strain>
    </source>
</reference>
<accession>A0A0H3I7Z9</accession>
<evidence type="ECO:0000256" key="1">
    <source>
        <dbReference type="SAM" id="Phobius"/>
    </source>
</evidence>
<dbReference type="OMA" id="WHEKGMT"/>
<dbReference type="AlphaFoldDB" id="A0A0H3I7Z9"/>
<dbReference type="RefSeq" id="WP_014699672.1">
    <property type="nucleotide sequence ID" value="NC_017845.1"/>
</dbReference>
<reference evidence="2" key="2">
    <citation type="submission" date="2012-03" db="EMBL/GenBank/DDBJ databases">
        <authorList>
            <person name="Koskinen P."/>
            <person name="Laine P."/>
            <person name="Niemi O."/>
            <person name="Nykyri J."/>
            <person name="Harjunpaa H."/>
            <person name="Auvinen P."/>
            <person name="Paulin L."/>
            <person name="Pirhonen M."/>
            <person name="Palva T."/>
            <person name="Holm L."/>
        </authorList>
    </citation>
    <scope>NUCLEOTIDE SEQUENCE</scope>
    <source>
        <strain evidence="2">SCC3193</strain>
    </source>
</reference>
<dbReference type="Proteomes" id="UP000269665">
    <property type="component" value="Unassembled WGS sequence"/>
</dbReference>
<dbReference type="EMBL" id="CP003415">
    <property type="protein sequence ID" value="AFI90051.1"/>
    <property type="molecule type" value="Genomic_DNA"/>
</dbReference>
<organism evidence="2 5">
    <name type="scientific">Pectobacterium parmentieri</name>
    <dbReference type="NCBI Taxonomy" id="1905730"/>
    <lineage>
        <taxon>Bacteria</taxon>
        <taxon>Pseudomonadati</taxon>
        <taxon>Pseudomonadota</taxon>
        <taxon>Gammaproteobacteria</taxon>
        <taxon>Enterobacterales</taxon>
        <taxon>Pectobacteriaceae</taxon>
        <taxon>Pectobacterium</taxon>
    </lineage>
</organism>
<protein>
    <submittedName>
        <fullName evidence="2">Uncharacterized protein</fullName>
    </submittedName>
</protein>
<dbReference type="KEGG" id="pec:W5S_1961"/>
<dbReference type="HOGENOM" id="CLU_2182134_0_0_6"/>
<sequence>MSKYTVIVVVTCFLFFIFYQFYNAYKIDKNGVIVKVKIDYVNFISSNEGGSSNISFILLANINGKDKVLEGYDTVPTFYSSQLMAGEYIEIKYIDEKNYSFIFKNEKKN</sequence>
<reference evidence="2 5" key="1">
    <citation type="journal article" date="2012" name="J. Bacteriol.">
        <title>Genome sequence of Pectobacterium sp. strain SCC3193.</title>
        <authorList>
            <person name="Koskinen J.P."/>
            <person name="Laine P."/>
            <person name="Niemi O."/>
            <person name="Nykyri J."/>
            <person name="Harjunpaa H."/>
            <person name="Auvinen P."/>
            <person name="Paulin L."/>
            <person name="Pirhonen M."/>
            <person name="Palva T."/>
            <person name="Holm L."/>
        </authorList>
    </citation>
    <scope>NUCLEOTIDE SEQUENCE [LARGE SCALE GENOMIC DNA]</scope>
    <source>
        <strain evidence="2 5">SCC3193</strain>
    </source>
</reference>
<evidence type="ECO:0000313" key="7">
    <source>
        <dbReference type="Proteomes" id="UP001194579"/>
    </source>
</evidence>
<reference evidence="7" key="4">
    <citation type="submission" date="2023-07" db="EMBL/GenBank/DDBJ databases">
        <title>Identification of Pectobacterium versatile causing blackleg of potato from New York State with a whole genome sequencing approach.</title>
        <authorList>
            <person name="Ma X."/>
            <person name="Swingle B."/>
        </authorList>
    </citation>
    <scope>NUCLEOTIDE SEQUENCE [LARGE SCALE GENOMIC DNA]</scope>
    <source>
        <strain evidence="7">NY1588A</strain>
    </source>
</reference>
<proteinExistence type="predicted"/>
<evidence type="ECO:0000313" key="2">
    <source>
        <dbReference type="EMBL" id="AFI90051.1"/>
    </source>
</evidence>
<keyword evidence="7" id="KW-1185">Reference proteome</keyword>
<evidence type="ECO:0000313" key="5">
    <source>
        <dbReference type="Proteomes" id="UP000008044"/>
    </source>
</evidence>
<reference evidence="3" key="5">
    <citation type="submission" date="2024-05" db="EMBL/GenBank/DDBJ databases">
        <title>Identification of Pectobacterium versatile causing blackleg of potato from New York State with a whole genome sequencing approach.</title>
        <authorList>
            <person name="Ma X."/>
            <person name="Swingle B."/>
        </authorList>
    </citation>
    <scope>NUCLEOTIDE SEQUENCE</scope>
    <source>
        <strain evidence="3">NY1588A</strain>
    </source>
</reference>